<dbReference type="InterPro" id="IPR013655">
    <property type="entry name" value="PAS_fold_3"/>
</dbReference>
<dbReference type="Pfam" id="PF07568">
    <property type="entry name" value="HisKA_2"/>
    <property type="match status" value="1"/>
</dbReference>
<keyword evidence="2" id="KW-0472">Membrane</keyword>
<keyword evidence="5" id="KW-1185">Reference proteome</keyword>
<dbReference type="RefSeq" id="WP_201073250.1">
    <property type="nucleotide sequence ID" value="NZ_CP067420.1"/>
</dbReference>
<name>A0ABX7B251_9PROT</name>
<dbReference type="Gene3D" id="3.30.450.20">
    <property type="entry name" value="PAS domain"/>
    <property type="match status" value="1"/>
</dbReference>
<dbReference type="SUPFAM" id="SSF55785">
    <property type="entry name" value="PYP-like sensor domain (PAS domain)"/>
    <property type="match status" value="1"/>
</dbReference>
<dbReference type="SMART" id="SM00086">
    <property type="entry name" value="PAC"/>
    <property type="match status" value="1"/>
</dbReference>
<dbReference type="InterPro" id="IPR003594">
    <property type="entry name" value="HATPase_dom"/>
</dbReference>
<dbReference type="InterPro" id="IPR036890">
    <property type="entry name" value="HATPase_C_sf"/>
</dbReference>
<sequence length="501" mass="53879">MHSSLNHRKGRVFFPGVIVGGGEMGLRNGLWLIAAAAAVPGLLLSAVLPALSPVADPVPAPLTVLPVPVPGGQVDDAALPGAIVPGTAGPAAPLPGVVFAFPPLTIAGLAGALISGLLAAGAARLVLQSGRAGSPERRSGARGSGRKGDEERLRGMAEALPQIVWITGPDGENEYFNRRWFEYSGASPDDPQAWRSHVHPDDLDGLLESWRAAYASASPWQAEYRLRRADGAHFWHLGRATPVLDHAGRIVRWFGTATDIDSQKRIQAELASTAAEREHLLRQKDLLLREVHHRVRNNLQLISSLLSLQNRTITDPATLQQFTEARGRIEAVAQVHEQLYLTDRPDLMDFAAFLQGLCANLSRPGIPVACIRDRPMELPIDEATPLALIANELIANAVEYAYPDEGGVVISGGPVRVILDGRAPGPVELRVEDDGVGLPLDFEQGQGRLGIRLVRQLTRQLRGQLTTGPDGDRCSGTSVSIRFDSEPAPPIDLWGDRDIIR</sequence>
<dbReference type="InterPro" id="IPR011495">
    <property type="entry name" value="Sig_transdc_His_kin_sub2_dim/P"/>
</dbReference>
<dbReference type="Proteomes" id="UP000595197">
    <property type="component" value="Chromosome"/>
</dbReference>
<dbReference type="PANTHER" id="PTHR43065">
    <property type="entry name" value="SENSOR HISTIDINE KINASE"/>
    <property type="match status" value="1"/>
</dbReference>
<dbReference type="Pfam" id="PF02518">
    <property type="entry name" value="HATPase_c"/>
    <property type="match status" value="1"/>
</dbReference>
<dbReference type="InterPro" id="IPR001610">
    <property type="entry name" value="PAC"/>
</dbReference>
<keyword evidence="2" id="KW-1133">Transmembrane helix</keyword>
<evidence type="ECO:0000259" key="3">
    <source>
        <dbReference type="PROSITE" id="PS50113"/>
    </source>
</evidence>
<accession>A0ABX7B251</accession>
<dbReference type="SUPFAM" id="SSF55874">
    <property type="entry name" value="ATPase domain of HSP90 chaperone/DNA topoisomerase II/histidine kinase"/>
    <property type="match status" value="1"/>
</dbReference>
<feature type="region of interest" description="Disordered" evidence="1">
    <location>
        <begin position="131"/>
        <end position="152"/>
    </location>
</feature>
<dbReference type="SMART" id="SM00091">
    <property type="entry name" value="PAS"/>
    <property type="match status" value="1"/>
</dbReference>
<dbReference type="SMART" id="SM00387">
    <property type="entry name" value="HATPase_c"/>
    <property type="match status" value="1"/>
</dbReference>
<proteinExistence type="predicted"/>
<keyword evidence="2" id="KW-0812">Transmembrane</keyword>
<feature type="transmembrane region" description="Helical" evidence="2">
    <location>
        <begin position="30"/>
        <end position="51"/>
    </location>
</feature>
<evidence type="ECO:0000256" key="2">
    <source>
        <dbReference type="SAM" id="Phobius"/>
    </source>
</evidence>
<dbReference type="CDD" id="cd00130">
    <property type="entry name" value="PAS"/>
    <property type="match status" value="1"/>
</dbReference>
<dbReference type="EMBL" id="CP067420">
    <property type="protein sequence ID" value="QQP88408.1"/>
    <property type="molecule type" value="Genomic_DNA"/>
</dbReference>
<dbReference type="PROSITE" id="PS50113">
    <property type="entry name" value="PAC"/>
    <property type="match status" value="1"/>
</dbReference>
<dbReference type="InterPro" id="IPR035965">
    <property type="entry name" value="PAS-like_dom_sf"/>
</dbReference>
<feature type="domain" description="PAC" evidence="3">
    <location>
        <begin position="220"/>
        <end position="272"/>
    </location>
</feature>
<feature type="transmembrane region" description="Helical" evidence="2">
    <location>
        <begin position="104"/>
        <end position="127"/>
    </location>
</feature>
<dbReference type="InterPro" id="IPR000014">
    <property type="entry name" value="PAS"/>
</dbReference>
<reference evidence="4" key="1">
    <citation type="submission" date="2021-02" db="EMBL/GenBank/DDBJ databases">
        <title>Skermanella TT6 skin isolate.</title>
        <authorList>
            <person name="Lee K."/>
            <person name="Ganzorig M."/>
        </authorList>
    </citation>
    <scope>NUCLEOTIDE SEQUENCE</scope>
    <source>
        <strain evidence="4">TT6</strain>
    </source>
</reference>
<gene>
    <name evidence="4" type="ORF">IGS68_20530</name>
</gene>
<dbReference type="InterPro" id="IPR000700">
    <property type="entry name" value="PAS-assoc_C"/>
</dbReference>
<evidence type="ECO:0000313" key="5">
    <source>
        <dbReference type="Proteomes" id="UP000595197"/>
    </source>
</evidence>
<evidence type="ECO:0000313" key="4">
    <source>
        <dbReference type="EMBL" id="QQP88408.1"/>
    </source>
</evidence>
<dbReference type="NCBIfam" id="TIGR00229">
    <property type="entry name" value="sensory_box"/>
    <property type="match status" value="1"/>
</dbReference>
<dbReference type="Gene3D" id="3.30.565.10">
    <property type="entry name" value="Histidine kinase-like ATPase, C-terminal domain"/>
    <property type="match status" value="1"/>
</dbReference>
<dbReference type="PANTHER" id="PTHR43065:SF23">
    <property type="entry name" value="SENSOR HISTIDINE KINASE PDTAS"/>
    <property type="match status" value="1"/>
</dbReference>
<dbReference type="Pfam" id="PF08447">
    <property type="entry name" value="PAS_3"/>
    <property type="match status" value="1"/>
</dbReference>
<protein>
    <submittedName>
        <fullName evidence="4">PAS domain-containing protein</fullName>
    </submittedName>
</protein>
<organism evidence="4 5">
    <name type="scientific">Skermanella cutis</name>
    <dbReference type="NCBI Taxonomy" id="2775420"/>
    <lineage>
        <taxon>Bacteria</taxon>
        <taxon>Pseudomonadati</taxon>
        <taxon>Pseudomonadota</taxon>
        <taxon>Alphaproteobacteria</taxon>
        <taxon>Rhodospirillales</taxon>
        <taxon>Azospirillaceae</taxon>
        <taxon>Skermanella</taxon>
    </lineage>
</organism>
<evidence type="ECO:0000256" key="1">
    <source>
        <dbReference type="SAM" id="MobiDB-lite"/>
    </source>
</evidence>